<dbReference type="Gene3D" id="1.10.287.950">
    <property type="entry name" value="Methyl-accepting chemotaxis protein"/>
    <property type="match status" value="1"/>
</dbReference>
<keyword evidence="4 6" id="KW-0807">Transducer</keyword>
<keyword evidence="8" id="KW-1133">Transmembrane helix</keyword>
<dbReference type="Pfam" id="PF00015">
    <property type="entry name" value="MCPsignal"/>
    <property type="match status" value="1"/>
</dbReference>
<dbReference type="SUPFAM" id="SSF58104">
    <property type="entry name" value="Methyl-accepting chemotaxis protein (MCP) signaling domain"/>
    <property type="match status" value="1"/>
</dbReference>
<name>A0A431UNU3_9BACI</name>
<evidence type="ECO:0000256" key="4">
    <source>
        <dbReference type="ARBA" id="ARBA00023224"/>
    </source>
</evidence>
<keyword evidence="2" id="KW-1003">Cell membrane</keyword>
<feature type="domain" description="HAMP" evidence="10">
    <location>
        <begin position="203"/>
        <end position="256"/>
    </location>
</feature>
<evidence type="ECO:0000259" key="9">
    <source>
        <dbReference type="PROSITE" id="PS50111"/>
    </source>
</evidence>
<evidence type="ECO:0000313" key="12">
    <source>
        <dbReference type="Proteomes" id="UP000276349"/>
    </source>
</evidence>
<proteinExistence type="inferred from homology"/>
<evidence type="ECO:0000256" key="7">
    <source>
        <dbReference type="SAM" id="Coils"/>
    </source>
</evidence>
<reference evidence="11 12" key="1">
    <citation type="submission" date="2018-12" db="EMBL/GenBank/DDBJ databases">
        <authorList>
            <person name="Yu L."/>
        </authorList>
    </citation>
    <scope>NUCLEOTIDE SEQUENCE [LARGE SCALE GENOMIC DNA]</scope>
    <source>
        <strain evidence="11 12">S5H2222</strain>
    </source>
</reference>
<evidence type="ECO:0000256" key="2">
    <source>
        <dbReference type="ARBA" id="ARBA00022475"/>
    </source>
</evidence>
<feature type="coiled-coil region" evidence="7">
    <location>
        <begin position="70"/>
        <end position="104"/>
    </location>
</feature>
<evidence type="ECO:0000259" key="10">
    <source>
        <dbReference type="PROSITE" id="PS50885"/>
    </source>
</evidence>
<evidence type="ECO:0000256" key="8">
    <source>
        <dbReference type="SAM" id="Phobius"/>
    </source>
</evidence>
<dbReference type="RefSeq" id="WP_126294964.1">
    <property type="nucleotide sequence ID" value="NZ_CP155468.1"/>
</dbReference>
<dbReference type="Gene3D" id="6.10.340.10">
    <property type="match status" value="1"/>
</dbReference>
<dbReference type="OrthoDB" id="107771at2"/>
<dbReference type="CDD" id="cd11386">
    <property type="entry name" value="MCP_signal"/>
    <property type="match status" value="1"/>
</dbReference>
<dbReference type="InterPro" id="IPR004089">
    <property type="entry name" value="MCPsignal_dom"/>
</dbReference>
<dbReference type="PROSITE" id="PS50885">
    <property type="entry name" value="HAMP"/>
    <property type="match status" value="1"/>
</dbReference>
<feature type="transmembrane region" description="Helical" evidence="8">
    <location>
        <begin position="184"/>
        <end position="202"/>
    </location>
</feature>
<gene>
    <name evidence="11" type="ORF">EKG35_13205</name>
</gene>
<sequence>MKMTIRKKMLSGFLILTVLLGAVCALSYYEIQKINHSYSDLVEQLDTNLINIKDIQLYASREVASLRGILAGEEGSLEFLQTTIEQLEEKVTSEETVIQGQEANELLITISDLHEQLKEKSLNAINSEEANNEQVNQLVNEEIIPIAAQIEEAANEMVEIQTKQMQEGITANSDMVASVKNINLFWGLISSALAILISVFMSRMITRPILFLVEGARNIALGDLTQDDIIVGNRDEIGELARVFNEMKQSLRQLIHQVHLNSERVAFTSDELSASAEDTNRATEQITFAMQEIAMGAEKQVSMVIQAAEASEEISKGMSKAADSIQSVANLTIAANNNAAIGNDVVKQTIEQMNQVQDSARESAQVVHTLSEKSKEIGKIIELITQVADQTNLLALNAAIEAARAGEQGKGFTVVADEVRKLANQSSIAAEQIRNLIKEIQDESQKAVKSINSSTQVVKEGLNMVRKTGNSFRDIDQSIKQVAVESQEVAAIVKQVHSNLQKVDNGIQEVRYIVEESTAKIQNAAASTEEQNSTMKEVSSSAEILSEMAQELQGIISNFKS</sequence>
<keyword evidence="8" id="KW-0812">Transmembrane</keyword>
<dbReference type="PRINTS" id="PR00260">
    <property type="entry name" value="CHEMTRNSDUCR"/>
</dbReference>
<keyword evidence="7" id="KW-0175">Coiled coil</keyword>
<evidence type="ECO:0000256" key="5">
    <source>
        <dbReference type="ARBA" id="ARBA00029447"/>
    </source>
</evidence>
<keyword evidence="3 8" id="KW-0472">Membrane</keyword>
<evidence type="ECO:0000256" key="3">
    <source>
        <dbReference type="ARBA" id="ARBA00023136"/>
    </source>
</evidence>
<protein>
    <submittedName>
        <fullName evidence="11">Methyl-accepting chemotaxis protein</fullName>
    </submittedName>
</protein>
<organism evidence="11 12">
    <name type="scientific">Lysinibacillus telephonicus</name>
    <dbReference type="NCBI Taxonomy" id="1714840"/>
    <lineage>
        <taxon>Bacteria</taxon>
        <taxon>Bacillati</taxon>
        <taxon>Bacillota</taxon>
        <taxon>Bacilli</taxon>
        <taxon>Bacillales</taxon>
        <taxon>Bacillaceae</taxon>
        <taxon>Lysinibacillus</taxon>
    </lineage>
</organism>
<evidence type="ECO:0000256" key="6">
    <source>
        <dbReference type="PROSITE-ProRule" id="PRU00284"/>
    </source>
</evidence>
<dbReference type="GO" id="GO:0007165">
    <property type="term" value="P:signal transduction"/>
    <property type="evidence" value="ECO:0007669"/>
    <property type="project" value="UniProtKB-KW"/>
</dbReference>
<evidence type="ECO:0000313" key="11">
    <source>
        <dbReference type="EMBL" id="RTQ91664.1"/>
    </source>
</evidence>
<dbReference type="GO" id="GO:0006935">
    <property type="term" value="P:chemotaxis"/>
    <property type="evidence" value="ECO:0007669"/>
    <property type="project" value="InterPro"/>
</dbReference>
<comment type="caution">
    <text evidence="11">The sequence shown here is derived from an EMBL/GenBank/DDBJ whole genome shotgun (WGS) entry which is preliminary data.</text>
</comment>
<accession>A0A431UNU3</accession>
<dbReference type="Pfam" id="PF00672">
    <property type="entry name" value="HAMP"/>
    <property type="match status" value="1"/>
</dbReference>
<dbReference type="Proteomes" id="UP000276349">
    <property type="component" value="Unassembled WGS sequence"/>
</dbReference>
<dbReference type="InterPro" id="IPR004090">
    <property type="entry name" value="Chemotax_Me-accpt_rcpt"/>
</dbReference>
<dbReference type="PROSITE" id="PS50111">
    <property type="entry name" value="CHEMOTAXIS_TRANSDUC_2"/>
    <property type="match status" value="1"/>
</dbReference>
<comment type="subcellular location">
    <subcellularLocation>
        <location evidence="1">Cell membrane</location>
    </subcellularLocation>
</comment>
<feature type="coiled-coil region" evidence="7">
    <location>
        <begin position="423"/>
        <end position="450"/>
    </location>
</feature>
<dbReference type="EMBL" id="RXNR01000038">
    <property type="protein sequence ID" value="RTQ91664.1"/>
    <property type="molecule type" value="Genomic_DNA"/>
</dbReference>
<dbReference type="CDD" id="cd06225">
    <property type="entry name" value="HAMP"/>
    <property type="match status" value="1"/>
</dbReference>
<dbReference type="SMART" id="SM00304">
    <property type="entry name" value="HAMP"/>
    <property type="match status" value="1"/>
</dbReference>
<keyword evidence="12" id="KW-1185">Reference proteome</keyword>
<dbReference type="PANTHER" id="PTHR32089:SF112">
    <property type="entry name" value="LYSOZYME-LIKE PROTEIN-RELATED"/>
    <property type="match status" value="1"/>
</dbReference>
<evidence type="ECO:0000256" key="1">
    <source>
        <dbReference type="ARBA" id="ARBA00004236"/>
    </source>
</evidence>
<dbReference type="GO" id="GO:0005886">
    <property type="term" value="C:plasma membrane"/>
    <property type="evidence" value="ECO:0007669"/>
    <property type="project" value="UniProtKB-SubCell"/>
</dbReference>
<dbReference type="InterPro" id="IPR003660">
    <property type="entry name" value="HAMP_dom"/>
</dbReference>
<feature type="domain" description="Methyl-accepting transducer" evidence="9">
    <location>
        <begin position="275"/>
        <end position="511"/>
    </location>
</feature>
<comment type="similarity">
    <text evidence="5">Belongs to the methyl-accepting chemotaxis (MCP) protein family.</text>
</comment>
<dbReference type="AlphaFoldDB" id="A0A431UNU3"/>
<dbReference type="PANTHER" id="PTHR32089">
    <property type="entry name" value="METHYL-ACCEPTING CHEMOTAXIS PROTEIN MCPB"/>
    <property type="match status" value="1"/>
</dbReference>
<dbReference type="SMART" id="SM00283">
    <property type="entry name" value="MA"/>
    <property type="match status" value="1"/>
</dbReference>
<dbReference type="GO" id="GO:0004888">
    <property type="term" value="F:transmembrane signaling receptor activity"/>
    <property type="evidence" value="ECO:0007669"/>
    <property type="project" value="InterPro"/>
</dbReference>